<keyword evidence="3 6" id="KW-0812">Transmembrane</keyword>
<proteinExistence type="inferred from homology"/>
<dbReference type="AlphaFoldDB" id="A0A0A9CXU1"/>
<dbReference type="GO" id="GO:0016020">
    <property type="term" value="C:membrane"/>
    <property type="evidence" value="ECO:0007669"/>
    <property type="project" value="UniProtKB-SubCell"/>
</dbReference>
<evidence type="ECO:0000256" key="1">
    <source>
        <dbReference type="ARBA" id="ARBA00004141"/>
    </source>
</evidence>
<evidence type="ECO:0000256" key="6">
    <source>
        <dbReference type="SAM" id="Phobius"/>
    </source>
</evidence>
<sequence length="171" mass="19157">MAFFVHKTQIILDWIEVRNLNLSSVCWTCFQGLGMLTLSSVLVPQQRVECEGRMESAECSNLSGQVALFYLSLYLVAFAQGGHKPCVQAFGADQFDENDPEELASRSSFFNWWFFAANGGNTITVSILNYIQESISWQFGFGIPCMAMTLALGVFCLGTKTYRLYPLISEN</sequence>
<reference evidence="7" key="1">
    <citation type="submission" date="2014-09" db="EMBL/GenBank/DDBJ databases">
        <authorList>
            <person name="Magalhaes I.L.F."/>
            <person name="Oliveira U."/>
            <person name="Santos F.R."/>
            <person name="Vidigal T.H.D.A."/>
            <person name="Brescovit A.D."/>
            <person name="Santos A.J."/>
        </authorList>
    </citation>
    <scope>NUCLEOTIDE SEQUENCE</scope>
    <source>
        <tissue evidence="7">Shoot tissue taken approximately 20 cm above the soil surface</tissue>
    </source>
</reference>
<feature type="transmembrane region" description="Helical" evidence="6">
    <location>
        <begin position="112"/>
        <end position="131"/>
    </location>
</feature>
<protein>
    <submittedName>
        <fullName evidence="7">Uncharacterized protein</fullName>
    </submittedName>
</protein>
<evidence type="ECO:0000256" key="3">
    <source>
        <dbReference type="ARBA" id="ARBA00022692"/>
    </source>
</evidence>
<evidence type="ECO:0000256" key="2">
    <source>
        <dbReference type="ARBA" id="ARBA00005982"/>
    </source>
</evidence>
<evidence type="ECO:0000256" key="4">
    <source>
        <dbReference type="ARBA" id="ARBA00022989"/>
    </source>
</evidence>
<accession>A0A0A9CXU1</accession>
<evidence type="ECO:0000313" key="7">
    <source>
        <dbReference type="EMBL" id="JAD81119.1"/>
    </source>
</evidence>
<comment type="similarity">
    <text evidence="2">Belongs to the major facilitator superfamily. Proton-dependent oligopeptide transporter (POT/PTR) (TC 2.A.17) family.</text>
</comment>
<dbReference type="SUPFAM" id="SSF103473">
    <property type="entry name" value="MFS general substrate transporter"/>
    <property type="match status" value="1"/>
</dbReference>
<dbReference type="Pfam" id="PF00854">
    <property type="entry name" value="PTR2"/>
    <property type="match status" value="1"/>
</dbReference>
<dbReference type="Gene3D" id="1.20.1250.20">
    <property type="entry name" value="MFS general substrate transporter like domains"/>
    <property type="match status" value="1"/>
</dbReference>
<organism evidence="7">
    <name type="scientific">Arundo donax</name>
    <name type="common">Giant reed</name>
    <name type="synonym">Donax arundinaceus</name>
    <dbReference type="NCBI Taxonomy" id="35708"/>
    <lineage>
        <taxon>Eukaryota</taxon>
        <taxon>Viridiplantae</taxon>
        <taxon>Streptophyta</taxon>
        <taxon>Embryophyta</taxon>
        <taxon>Tracheophyta</taxon>
        <taxon>Spermatophyta</taxon>
        <taxon>Magnoliopsida</taxon>
        <taxon>Liliopsida</taxon>
        <taxon>Poales</taxon>
        <taxon>Poaceae</taxon>
        <taxon>PACMAD clade</taxon>
        <taxon>Arundinoideae</taxon>
        <taxon>Arundineae</taxon>
        <taxon>Arundo</taxon>
    </lineage>
</organism>
<dbReference type="InterPro" id="IPR000109">
    <property type="entry name" value="POT_fam"/>
</dbReference>
<dbReference type="InterPro" id="IPR036259">
    <property type="entry name" value="MFS_trans_sf"/>
</dbReference>
<dbReference type="EMBL" id="GBRH01216776">
    <property type="protein sequence ID" value="JAD81119.1"/>
    <property type="molecule type" value="Transcribed_RNA"/>
</dbReference>
<name>A0A0A9CXU1_ARUDO</name>
<dbReference type="GO" id="GO:0022857">
    <property type="term" value="F:transmembrane transporter activity"/>
    <property type="evidence" value="ECO:0007669"/>
    <property type="project" value="InterPro"/>
</dbReference>
<keyword evidence="5 6" id="KW-0472">Membrane</keyword>
<evidence type="ECO:0000256" key="5">
    <source>
        <dbReference type="ARBA" id="ARBA00023136"/>
    </source>
</evidence>
<reference evidence="7" key="2">
    <citation type="journal article" date="2015" name="Data Brief">
        <title>Shoot transcriptome of the giant reed, Arundo donax.</title>
        <authorList>
            <person name="Barrero R.A."/>
            <person name="Guerrero F.D."/>
            <person name="Moolhuijzen P."/>
            <person name="Goolsby J.A."/>
            <person name="Tidwell J."/>
            <person name="Bellgard S.E."/>
            <person name="Bellgard M.I."/>
        </authorList>
    </citation>
    <scope>NUCLEOTIDE SEQUENCE</scope>
    <source>
        <tissue evidence="7">Shoot tissue taken approximately 20 cm above the soil surface</tissue>
    </source>
</reference>
<comment type="subcellular location">
    <subcellularLocation>
        <location evidence="1">Membrane</location>
        <topology evidence="1">Multi-pass membrane protein</topology>
    </subcellularLocation>
</comment>
<feature type="transmembrane region" description="Helical" evidence="6">
    <location>
        <begin position="137"/>
        <end position="157"/>
    </location>
</feature>
<keyword evidence="4 6" id="KW-1133">Transmembrane helix</keyword>
<dbReference type="PANTHER" id="PTHR11654">
    <property type="entry name" value="OLIGOPEPTIDE TRANSPORTER-RELATED"/>
    <property type="match status" value="1"/>
</dbReference>